<evidence type="ECO:0000313" key="2">
    <source>
        <dbReference type="Proteomes" id="UP000554482"/>
    </source>
</evidence>
<dbReference type="GO" id="GO:0008909">
    <property type="term" value="F:isochorismate synthase activity"/>
    <property type="evidence" value="ECO:0007669"/>
    <property type="project" value="InterPro"/>
</dbReference>
<dbReference type="GO" id="GO:0042372">
    <property type="term" value="P:phylloquinone biosynthetic process"/>
    <property type="evidence" value="ECO:0007669"/>
    <property type="project" value="TreeGrafter"/>
</dbReference>
<dbReference type="PANTHER" id="PTHR47253">
    <property type="match status" value="1"/>
</dbReference>
<dbReference type="EMBL" id="JABWDY010003370">
    <property type="protein sequence ID" value="KAF5205988.1"/>
    <property type="molecule type" value="Genomic_DNA"/>
</dbReference>
<name>A0A7J6XAM0_THATH</name>
<proteinExistence type="predicted"/>
<dbReference type="PANTHER" id="PTHR47253:SF4">
    <property type="entry name" value="ISOCHORISMATE SYNTHASE 2, CHLOROPLASTIC"/>
    <property type="match status" value="1"/>
</dbReference>
<dbReference type="InterPro" id="IPR044250">
    <property type="entry name" value="MenF-like"/>
</dbReference>
<dbReference type="Proteomes" id="UP000554482">
    <property type="component" value="Unassembled WGS sequence"/>
</dbReference>
<accession>A0A7J6XAM0</accession>
<gene>
    <name evidence="1" type="ORF">FRX31_004421</name>
</gene>
<sequence length="110" mass="12157">MSAAIAEQSITQFTATHHSIVKRCFSTSIRFHSYVRSVHNEQIHKCWSLSMNGCEGDAITPVETIQTRRFSSVATPEVAMDHLISAISELNCQPPGFSSGIIRIEVHIDG</sequence>
<protein>
    <submittedName>
        <fullName evidence="1">Isochorismate synthase 2 protein</fullName>
    </submittedName>
</protein>
<organism evidence="1 2">
    <name type="scientific">Thalictrum thalictroides</name>
    <name type="common">Rue-anemone</name>
    <name type="synonym">Anemone thalictroides</name>
    <dbReference type="NCBI Taxonomy" id="46969"/>
    <lineage>
        <taxon>Eukaryota</taxon>
        <taxon>Viridiplantae</taxon>
        <taxon>Streptophyta</taxon>
        <taxon>Embryophyta</taxon>
        <taxon>Tracheophyta</taxon>
        <taxon>Spermatophyta</taxon>
        <taxon>Magnoliopsida</taxon>
        <taxon>Ranunculales</taxon>
        <taxon>Ranunculaceae</taxon>
        <taxon>Thalictroideae</taxon>
        <taxon>Thalictrum</taxon>
    </lineage>
</organism>
<dbReference type="GO" id="GO:0009536">
    <property type="term" value="C:plastid"/>
    <property type="evidence" value="ECO:0007669"/>
    <property type="project" value="TreeGrafter"/>
</dbReference>
<evidence type="ECO:0000313" key="1">
    <source>
        <dbReference type="EMBL" id="KAF5205988.1"/>
    </source>
</evidence>
<dbReference type="OrthoDB" id="8119704at2759"/>
<comment type="caution">
    <text evidence="1">The sequence shown here is derived from an EMBL/GenBank/DDBJ whole genome shotgun (WGS) entry which is preliminary data.</text>
</comment>
<dbReference type="AlphaFoldDB" id="A0A7J6XAM0"/>
<reference evidence="1 2" key="1">
    <citation type="submission" date="2020-06" db="EMBL/GenBank/DDBJ databases">
        <title>Transcriptomic and genomic resources for Thalictrum thalictroides and T. hernandezii: Facilitating candidate gene discovery in an emerging model plant lineage.</title>
        <authorList>
            <person name="Arias T."/>
            <person name="Riano-Pachon D.M."/>
            <person name="Di Stilio V.S."/>
        </authorList>
    </citation>
    <scope>NUCLEOTIDE SEQUENCE [LARGE SCALE GENOMIC DNA]</scope>
    <source>
        <strain evidence="2">cv. WT478/WT964</strain>
        <tissue evidence="1">Leaves</tissue>
    </source>
</reference>
<keyword evidence="2" id="KW-1185">Reference proteome</keyword>